<dbReference type="CDD" id="cd16430">
    <property type="entry name" value="TraB"/>
    <property type="match status" value="1"/>
</dbReference>
<comment type="caution">
    <text evidence="3">The sequence shown here is derived from an EMBL/GenBank/DDBJ whole genome shotgun (WGS) entry which is preliminary data.</text>
</comment>
<feature type="compositionally biased region" description="Polar residues" evidence="1">
    <location>
        <begin position="161"/>
        <end position="172"/>
    </location>
</feature>
<name>A0AAE4E9V7_9ENTR</name>
<evidence type="ECO:0000313" key="3">
    <source>
        <dbReference type="EMBL" id="MDS0021586.1"/>
    </source>
</evidence>
<dbReference type="EMBL" id="JARDRS010000022">
    <property type="protein sequence ID" value="MDS0021586.1"/>
    <property type="molecule type" value="Genomic_DNA"/>
</dbReference>
<keyword evidence="2" id="KW-1133">Transmembrane helix</keyword>
<evidence type="ECO:0000256" key="1">
    <source>
        <dbReference type="SAM" id="MobiDB-lite"/>
    </source>
</evidence>
<sequence length="417" mass="44013">MVDNKFPLIEKARAWFHRQPSAQQKNIKKYGTIGTFVIIVLGFYYLTGQDKKKPAEPPKQTEVSETKTSSYVQDDIVSTLGGQIKDLKSGINTQVKDAVADAMAKGQFSLTPPAAAAAADTNTTAGNSQTAQNENAQSAASGNSADRTGMLSYPTPAAYTDPSSQGGKQDSGNGEEPSVLWVGGISDGNGDIGMAAPQEDNSAKKNEIQLPVGFMKAKLLVGVNALTGQYGSDNPQTLMFRVQAPAQLPNFIKMNLRGCFVIANASGNLSSERIIVLPVSMHCMTMDGGYIVEGDVTGFVSDRDGKRDMSARVVSRAGRLLAGTVLAKSVEAFANVIGNQSIQQNVSPLGSINTIKPDEASKNAAATGVAGGFTEVSKYLLNLAQQTSPALETGPGKDVTLFVQKTASLEIKQVRIK</sequence>
<dbReference type="AlphaFoldDB" id="A0AAE4E9V7"/>
<dbReference type="InterPro" id="IPR005498">
    <property type="entry name" value="T4SS_VirB10/TraB/TrbI"/>
</dbReference>
<dbReference type="RefSeq" id="WP_310851542.1">
    <property type="nucleotide sequence ID" value="NZ_JARDRS010000022.1"/>
</dbReference>
<keyword evidence="2" id="KW-0812">Transmembrane</keyword>
<gene>
    <name evidence="3" type="ORF">PTZ61_23170</name>
</gene>
<accession>A0AAE4E9V7</accession>
<feature type="region of interest" description="Disordered" evidence="1">
    <location>
        <begin position="119"/>
        <end position="182"/>
    </location>
</feature>
<reference evidence="3" key="1">
    <citation type="submission" date="2023-02" db="EMBL/GenBank/DDBJ databases">
        <title>NDM-1 &amp; ACT-7 co producing ST 133 Enterobacter.</title>
        <authorList>
            <person name="Halder G."/>
            <person name="Chaudhuri B."/>
            <person name="Dutta S."/>
        </authorList>
    </citation>
    <scope>NUCLEOTIDE SEQUENCE</scope>
    <source>
        <strain evidence="3">PEER 323</strain>
    </source>
</reference>
<evidence type="ECO:0000256" key="2">
    <source>
        <dbReference type="SAM" id="Phobius"/>
    </source>
</evidence>
<feature type="compositionally biased region" description="Polar residues" evidence="1">
    <location>
        <begin position="126"/>
        <end position="146"/>
    </location>
</feature>
<proteinExistence type="predicted"/>
<organism evidence="3 4">
    <name type="scientific">Enterobacter hormaechei subsp. steigerwaltii</name>
    <dbReference type="NCBI Taxonomy" id="299766"/>
    <lineage>
        <taxon>Bacteria</taxon>
        <taxon>Pseudomonadati</taxon>
        <taxon>Pseudomonadota</taxon>
        <taxon>Gammaproteobacteria</taxon>
        <taxon>Enterobacterales</taxon>
        <taxon>Enterobacteriaceae</taxon>
        <taxon>Enterobacter</taxon>
        <taxon>Enterobacter cloacae complex</taxon>
    </lineage>
</organism>
<feature type="transmembrane region" description="Helical" evidence="2">
    <location>
        <begin position="30"/>
        <end position="47"/>
    </location>
</feature>
<evidence type="ECO:0000313" key="4">
    <source>
        <dbReference type="Proteomes" id="UP001182277"/>
    </source>
</evidence>
<protein>
    <submittedName>
        <fullName evidence="3">TraB/VirB10 family protein</fullName>
    </submittedName>
</protein>
<keyword evidence="2" id="KW-0472">Membrane</keyword>
<dbReference type="Pfam" id="PF03743">
    <property type="entry name" value="TrbI"/>
    <property type="match status" value="1"/>
</dbReference>
<dbReference type="Proteomes" id="UP001182277">
    <property type="component" value="Unassembled WGS sequence"/>
</dbReference>